<dbReference type="PROSITE" id="PS00061">
    <property type="entry name" value="ADH_SHORT"/>
    <property type="match status" value="1"/>
</dbReference>
<sequence length="331" mass="34994">MMANQRRPLSPQTGSAGPAEERPESPGDLNGGTPHHRSPHDGGPHHGGPGDRRGPLAVVTGASRGIGRLVAEGLLDAGFRVVVTARSEDSLEPLRTRGALPVVLDLADEESIRRAAASIRELGPGPHLLVHNAGYGQQGALEEVDDDAAARQLRTNVLGPISLTRALLPGMRQAARTLPAGVGPDPRILLVTSVAADLHQPMSGWYCASKAALASLADTLRLELRGSGIDVVEIRPGPVDTGWQRREAQELREAARGGRYEALAARVADRAERRAPRGLDPARAARRIIDAATASHPRARYSLGRGVGAARLIAAAAPPRLKDAVLARYFR</sequence>
<evidence type="ECO:0000256" key="2">
    <source>
        <dbReference type="ARBA" id="ARBA00023002"/>
    </source>
</evidence>
<dbReference type="Proteomes" id="UP000179540">
    <property type="component" value="Unassembled WGS sequence"/>
</dbReference>
<dbReference type="OrthoDB" id="9792003at2"/>
<protein>
    <submittedName>
        <fullName evidence="4">Uncharacterized protein</fullName>
    </submittedName>
</protein>
<dbReference type="PANTHER" id="PTHR44169">
    <property type="entry name" value="NADPH-DEPENDENT 1-ACYLDIHYDROXYACETONE PHOSPHATE REDUCTASE"/>
    <property type="match status" value="1"/>
</dbReference>
<reference evidence="4 5" key="1">
    <citation type="submission" date="2016-10" db="EMBL/GenBank/DDBJ databases">
        <title>Draft genome sequence of strain LCT isolated from the Shenzhou X spacecraft of China.</title>
        <authorList>
            <person name="Huang B."/>
        </authorList>
    </citation>
    <scope>NUCLEOTIDE SEQUENCE [LARGE SCALE GENOMIC DNA]</scope>
    <source>
        <strain evidence="4 5">LCT-H5</strain>
    </source>
</reference>
<dbReference type="InterPro" id="IPR020904">
    <property type="entry name" value="Sc_DH/Rdtase_CS"/>
</dbReference>
<proteinExistence type="inferred from homology"/>
<dbReference type="GO" id="GO:0016491">
    <property type="term" value="F:oxidoreductase activity"/>
    <property type="evidence" value="ECO:0007669"/>
    <property type="project" value="UniProtKB-KW"/>
</dbReference>
<comment type="similarity">
    <text evidence="1">Belongs to the short-chain dehydrogenases/reductases (SDR) family.</text>
</comment>
<dbReference type="Gene3D" id="3.40.50.720">
    <property type="entry name" value="NAD(P)-binding Rossmann-like Domain"/>
    <property type="match status" value="1"/>
</dbReference>
<organism evidence="4 5">
    <name type="scientific">Rothia kristinae</name>
    <dbReference type="NCBI Taxonomy" id="37923"/>
    <lineage>
        <taxon>Bacteria</taxon>
        <taxon>Bacillati</taxon>
        <taxon>Actinomycetota</taxon>
        <taxon>Actinomycetes</taxon>
        <taxon>Micrococcales</taxon>
        <taxon>Micrococcaceae</taxon>
        <taxon>Rothia</taxon>
    </lineage>
</organism>
<keyword evidence="2" id="KW-0560">Oxidoreductase</keyword>
<evidence type="ECO:0000256" key="3">
    <source>
        <dbReference type="SAM" id="MobiDB-lite"/>
    </source>
</evidence>
<dbReference type="PRINTS" id="PR00081">
    <property type="entry name" value="GDHRDH"/>
</dbReference>
<name>A0A1S2N499_9MICC</name>
<dbReference type="RefSeq" id="WP_075514167.1">
    <property type="nucleotide sequence ID" value="NZ_MODZ01000002.1"/>
</dbReference>
<evidence type="ECO:0000313" key="4">
    <source>
        <dbReference type="EMBL" id="OIJ36716.1"/>
    </source>
</evidence>
<evidence type="ECO:0000256" key="1">
    <source>
        <dbReference type="ARBA" id="ARBA00006484"/>
    </source>
</evidence>
<dbReference type="InterPro" id="IPR036291">
    <property type="entry name" value="NAD(P)-bd_dom_sf"/>
</dbReference>
<dbReference type="EMBL" id="MODZ01000002">
    <property type="protein sequence ID" value="OIJ36716.1"/>
    <property type="molecule type" value="Genomic_DNA"/>
</dbReference>
<comment type="caution">
    <text evidence="4">The sequence shown here is derived from an EMBL/GenBank/DDBJ whole genome shotgun (WGS) entry which is preliminary data.</text>
</comment>
<feature type="compositionally biased region" description="Basic and acidic residues" evidence="3">
    <location>
        <begin position="39"/>
        <end position="54"/>
    </location>
</feature>
<dbReference type="PANTHER" id="PTHR44169:SF6">
    <property type="entry name" value="NADPH-DEPENDENT 1-ACYLDIHYDROXYACETONE PHOSPHATE REDUCTASE"/>
    <property type="match status" value="1"/>
</dbReference>
<dbReference type="AlphaFoldDB" id="A0A1S2N499"/>
<dbReference type="SUPFAM" id="SSF51735">
    <property type="entry name" value="NAD(P)-binding Rossmann-fold domains"/>
    <property type="match status" value="1"/>
</dbReference>
<dbReference type="Pfam" id="PF00106">
    <property type="entry name" value="adh_short"/>
    <property type="match status" value="1"/>
</dbReference>
<feature type="region of interest" description="Disordered" evidence="3">
    <location>
        <begin position="1"/>
        <end position="57"/>
    </location>
</feature>
<dbReference type="InterPro" id="IPR002347">
    <property type="entry name" value="SDR_fam"/>
</dbReference>
<evidence type="ECO:0000313" key="5">
    <source>
        <dbReference type="Proteomes" id="UP000179540"/>
    </source>
</evidence>
<gene>
    <name evidence="4" type="ORF">BK826_02285</name>
</gene>
<accession>A0A1S2N499</accession>